<evidence type="ECO:0000313" key="7">
    <source>
        <dbReference type="EMBL" id="ORZ11831.1"/>
    </source>
</evidence>
<dbReference type="AlphaFoldDB" id="A0A1X2I8R9"/>
<evidence type="ECO:0000256" key="1">
    <source>
        <dbReference type="ARBA" id="ARBA00000885"/>
    </source>
</evidence>
<keyword evidence="3" id="KW-0808">Transferase</keyword>
<comment type="caution">
    <text evidence="7">The sequence shown here is derived from an EMBL/GenBank/DDBJ whole genome shotgun (WGS) entry which is preliminary data.</text>
</comment>
<dbReference type="Pfam" id="PF00632">
    <property type="entry name" value="HECT"/>
    <property type="match status" value="1"/>
</dbReference>
<evidence type="ECO:0000256" key="5">
    <source>
        <dbReference type="PROSITE-ProRule" id="PRU00104"/>
    </source>
</evidence>
<sequence length="259" mass="29942">MIGKAIYEGILLDCQFAVFLLAKILGRNVFLEALQELDEDVWRNLIFLKHYEGNVEDLGLSFATDERTLDSVTTTELKYHGQNIGVTNENKLEYVYLMADYKLNQRARDQTKAFIQGFRSMISADWIKVFSPPELQRYTNSYLLGGSIHNFMFLLYVDIPDLRRHTQYQNGYFDQHPIIKLLWQIVQEFSSDEKRAFLKFVTSCPKPPLGGFSYLEPPFTIRMISPNEQSIEGMGLVRAMLKLNTNSDKLGRLPSSSTW</sequence>
<organism evidence="7 8">
    <name type="scientific">Absidia repens</name>
    <dbReference type="NCBI Taxonomy" id="90262"/>
    <lineage>
        <taxon>Eukaryota</taxon>
        <taxon>Fungi</taxon>
        <taxon>Fungi incertae sedis</taxon>
        <taxon>Mucoromycota</taxon>
        <taxon>Mucoromycotina</taxon>
        <taxon>Mucoromycetes</taxon>
        <taxon>Mucorales</taxon>
        <taxon>Cunninghamellaceae</taxon>
        <taxon>Absidia</taxon>
    </lineage>
</organism>
<dbReference type="PROSITE" id="PS50237">
    <property type="entry name" value="HECT"/>
    <property type="match status" value="1"/>
</dbReference>
<evidence type="ECO:0000256" key="3">
    <source>
        <dbReference type="ARBA" id="ARBA00022679"/>
    </source>
</evidence>
<dbReference type="Gene3D" id="3.90.1750.10">
    <property type="entry name" value="Hect, E3 ligase catalytic domains"/>
    <property type="match status" value="1"/>
</dbReference>
<dbReference type="SUPFAM" id="SSF56204">
    <property type="entry name" value="Hect, E3 ligase catalytic domain"/>
    <property type="match status" value="1"/>
</dbReference>
<evidence type="ECO:0000256" key="2">
    <source>
        <dbReference type="ARBA" id="ARBA00012485"/>
    </source>
</evidence>
<dbReference type="OrthoDB" id="423283at2759"/>
<accession>A0A1X2I8R9</accession>
<dbReference type="Gene3D" id="3.30.2410.10">
    <property type="entry name" value="Hect, E3 ligase catalytic domain"/>
    <property type="match status" value="1"/>
</dbReference>
<evidence type="ECO:0000256" key="4">
    <source>
        <dbReference type="ARBA" id="ARBA00022786"/>
    </source>
</evidence>
<comment type="catalytic activity">
    <reaction evidence="1">
        <text>S-ubiquitinyl-[E2 ubiquitin-conjugating enzyme]-L-cysteine + [acceptor protein]-L-lysine = [E2 ubiquitin-conjugating enzyme]-L-cysteine + N(6)-ubiquitinyl-[acceptor protein]-L-lysine.</text>
        <dbReference type="EC" id="2.3.2.26"/>
    </reaction>
</comment>
<dbReference type="PANTHER" id="PTHR45700:SF3">
    <property type="entry name" value="UBIQUITIN-PROTEIN LIGASE E3B"/>
    <property type="match status" value="1"/>
</dbReference>
<dbReference type="InterPro" id="IPR035983">
    <property type="entry name" value="Hect_E3_ubiquitin_ligase"/>
</dbReference>
<dbReference type="EMBL" id="MCGE01000020">
    <property type="protein sequence ID" value="ORZ11831.1"/>
    <property type="molecule type" value="Genomic_DNA"/>
</dbReference>
<dbReference type="InterPro" id="IPR000569">
    <property type="entry name" value="HECT_dom"/>
</dbReference>
<name>A0A1X2I8R9_9FUNG</name>
<dbReference type="GO" id="GO:0061630">
    <property type="term" value="F:ubiquitin protein ligase activity"/>
    <property type="evidence" value="ECO:0007669"/>
    <property type="project" value="UniProtKB-EC"/>
</dbReference>
<dbReference type="PANTHER" id="PTHR45700">
    <property type="entry name" value="UBIQUITIN-PROTEIN LIGASE E3C"/>
    <property type="match status" value="1"/>
</dbReference>
<gene>
    <name evidence="7" type="ORF">BCR42DRAFT_332271</name>
</gene>
<dbReference type="InterPro" id="IPR044611">
    <property type="entry name" value="E3A/B/C-like"/>
</dbReference>
<comment type="caution">
    <text evidence="5">Lacks conserved residue(s) required for the propagation of feature annotation.</text>
</comment>
<dbReference type="Gene3D" id="3.30.2160.10">
    <property type="entry name" value="Hect, E3 ligase catalytic domain"/>
    <property type="match status" value="1"/>
</dbReference>
<dbReference type="GO" id="GO:0006511">
    <property type="term" value="P:ubiquitin-dependent protein catabolic process"/>
    <property type="evidence" value="ECO:0007669"/>
    <property type="project" value="TreeGrafter"/>
</dbReference>
<protein>
    <recommendedName>
        <fullName evidence="2">HECT-type E3 ubiquitin transferase</fullName>
        <ecNumber evidence="2">2.3.2.26</ecNumber>
    </recommendedName>
</protein>
<feature type="domain" description="HECT" evidence="6">
    <location>
        <begin position="1"/>
        <end position="259"/>
    </location>
</feature>
<dbReference type="Proteomes" id="UP000193560">
    <property type="component" value="Unassembled WGS sequence"/>
</dbReference>
<proteinExistence type="predicted"/>
<dbReference type="STRING" id="90262.A0A1X2I8R9"/>
<keyword evidence="4 5" id="KW-0833">Ubl conjugation pathway</keyword>
<dbReference type="SMART" id="SM00119">
    <property type="entry name" value="HECTc"/>
    <property type="match status" value="1"/>
</dbReference>
<reference evidence="7 8" key="1">
    <citation type="submission" date="2016-07" db="EMBL/GenBank/DDBJ databases">
        <title>Pervasive Adenine N6-methylation of Active Genes in Fungi.</title>
        <authorList>
            <consortium name="DOE Joint Genome Institute"/>
            <person name="Mondo S.J."/>
            <person name="Dannebaum R.O."/>
            <person name="Kuo R.C."/>
            <person name="Labutti K."/>
            <person name="Haridas S."/>
            <person name="Kuo A."/>
            <person name="Salamov A."/>
            <person name="Ahrendt S.R."/>
            <person name="Lipzen A."/>
            <person name="Sullivan W."/>
            <person name="Andreopoulos W.B."/>
            <person name="Clum A."/>
            <person name="Lindquist E."/>
            <person name="Daum C."/>
            <person name="Ramamoorthy G.K."/>
            <person name="Gryganskyi A."/>
            <person name="Culley D."/>
            <person name="Magnuson J.K."/>
            <person name="James T.Y."/>
            <person name="O'Malley M.A."/>
            <person name="Stajich J.E."/>
            <person name="Spatafora J.W."/>
            <person name="Visel A."/>
            <person name="Grigoriev I.V."/>
        </authorList>
    </citation>
    <scope>NUCLEOTIDE SEQUENCE [LARGE SCALE GENOMIC DNA]</scope>
    <source>
        <strain evidence="7 8">NRRL 1336</strain>
    </source>
</reference>
<evidence type="ECO:0000313" key="8">
    <source>
        <dbReference type="Proteomes" id="UP000193560"/>
    </source>
</evidence>
<keyword evidence="8" id="KW-1185">Reference proteome</keyword>
<evidence type="ECO:0000259" key="6">
    <source>
        <dbReference type="PROSITE" id="PS50237"/>
    </source>
</evidence>
<dbReference type="EC" id="2.3.2.26" evidence="2"/>
<dbReference type="GO" id="GO:0000209">
    <property type="term" value="P:protein polyubiquitination"/>
    <property type="evidence" value="ECO:0007669"/>
    <property type="project" value="InterPro"/>
</dbReference>
<dbReference type="FunFam" id="3.30.2160.10:FF:000002">
    <property type="entry name" value="Putative Ubiquitin-protein ligase E3C"/>
    <property type="match status" value="1"/>
</dbReference>